<gene>
    <name evidence="9" type="ORF">SAMN05216387_11413</name>
</gene>
<evidence type="ECO:0000256" key="2">
    <source>
        <dbReference type="ARBA" id="ARBA00022801"/>
    </source>
</evidence>
<evidence type="ECO:0000256" key="6">
    <source>
        <dbReference type="PIRSR" id="PIRSR600246-2"/>
    </source>
</evidence>
<feature type="binding site" evidence="6">
    <location>
        <begin position="261"/>
        <end position="264"/>
    </location>
    <ligand>
        <name>substrate</name>
    </ligand>
</feature>
<sequence>MTVQKNTARLDASPIRLVIHGGAGTIKRSKLKGEREQAVTQVLSESLTAGYAVLAMGGSSIDAVIAAIVVMEDSPLFNAGKGAVFSNAGRIELDASIMDGSRLMAGSVAAVTTIRNPIRAAYAVMMQSPHVMLMGQGAEAFAAEQGLEIVDPSYFYTQYRWNQLQKAIAQERVLLDHDVDPDTSQPEMGKKMDEKMDEKTDEKTDEKHGTVGAVALDRHGTLAAGTSTGGLTNKRFGRVGDSPIIGAGTYADNRSVAVSATGTGEMFIRTCAAFNTAAQVRLQHIPTTDAADNTLAEIAAIGGGGGLIVLDAKGNYAMRFNTRGMFRGTIGSDGIARVSIFA</sequence>
<feature type="binding site" evidence="6">
    <location>
        <begin position="238"/>
        <end position="241"/>
    </location>
    <ligand>
        <name>substrate</name>
    </ligand>
</feature>
<dbReference type="SUPFAM" id="SSF56235">
    <property type="entry name" value="N-terminal nucleophile aminohydrolases (Ntn hydrolases)"/>
    <property type="match status" value="1"/>
</dbReference>
<feature type="compositionally biased region" description="Basic and acidic residues" evidence="8">
    <location>
        <begin position="188"/>
        <end position="207"/>
    </location>
</feature>
<organism evidence="9 10">
    <name type="scientific">Nitrosovibrio tenuis</name>
    <dbReference type="NCBI Taxonomy" id="1233"/>
    <lineage>
        <taxon>Bacteria</taxon>
        <taxon>Pseudomonadati</taxon>
        <taxon>Pseudomonadota</taxon>
        <taxon>Betaproteobacteria</taxon>
        <taxon>Nitrosomonadales</taxon>
        <taxon>Nitrosomonadaceae</taxon>
        <taxon>Nitrosovibrio</taxon>
    </lineage>
</organism>
<evidence type="ECO:0000256" key="7">
    <source>
        <dbReference type="PIRSR" id="PIRSR600246-3"/>
    </source>
</evidence>
<name>A0A1H7QXZ6_9PROT</name>
<accession>A0A1H7QXZ6</accession>
<keyword evidence="3" id="KW-0068">Autocatalytic cleavage</keyword>
<keyword evidence="2" id="KW-0378">Hydrolase</keyword>
<evidence type="ECO:0000313" key="9">
    <source>
        <dbReference type="EMBL" id="SEL52870.1"/>
    </source>
</evidence>
<dbReference type="InterPro" id="IPR029055">
    <property type="entry name" value="Ntn_hydrolases_N"/>
</dbReference>
<dbReference type="Gene3D" id="3.60.20.30">
    <property type="entry name" value="(Glycosyl)asparaginase"/>
    <property type="match status" value="1"/>
</dbReference>
<dbReference type="GO" id="GO:0006508">
    <property type="term" value="P:proteolysis"/>
    <property type="evidence" value="ECO:0007669"/>
    <property type="project" value="UniProtKB-KW"/>
</dbReference>
<evidence type="ECO:0000256" key="3">
    <source>
        <dbReference type="ARBA" id="ARBA00022813"/>
    </source>
</evidence>
<protein>
    <recommendedName>
        <fullName evidence="4">Isoaspartyl peptidase</fullName>
    </recommendedName>
</protein>
<feature type="site" description="Cleavage; by autolysis" evidence="7">
    <location>
        <begin position="209"/>
        <end position="210"/>
    </location>
</feature>
<dbReference type="STRING" id="1233.SAMN05216387_11413"/>
<feature type="region of interest" description="Disordered" evidence="8">
    <location>
        <begin position="179"/>
        <end position="207"/>
    </location>
</feature>
<evidence type="ECO:0000313" key="10">
    <source>
        <dbReference type="Proteomes" id="UP000198620"/>
    </source>
</evidence>
<dbReference type="PANTHER" id="PTHR10188:SF6">
    <property type="entry name" value="N(4)-(BETA-N-ACETYLGLUCOSAMINYL)-L-ASPARAGINASE"/>
    <property type="match status" value="1"/>
</dbReference>
<evidence type="ECO:0000256" key="8">
    <source>
        <dbReference type="SAM" id="MobiDB-lite"/>
    </source>
</evidence>
<dbReference type="FunFam" id="3.60.20.30:FF:000001">
    <property type="entry name" value="Isoaspartyl peptidase/L-asparaginase"/>
    <property type="match status" value="1"/>
</dbReference>
<dbReference type="RefSeq" id="WP_245728066.1">
    <property type="nucleotide sequence ID" value="NZ_FOBH01000014.1"/>
</dbReference>
<dbReference type="GO" id="GO:0016811">
    <property type="term" value="F:hydrolase activity, acting on carbon-nitrogen (but not peptide) bonds, in linear amides"/>
    <property type="evidence" value="ECO:0007669"/>
    <property type="project" value="UniProtKB-ARBA"/>
</dbReference>
<dbReference type="Pfam" id="PF01112">
    <property type="entry name" value="Asparaginase_2"/>
    <property type="match status" value="1"/>
</dbReference>
<evidence type="ECO:0000256" key="4">
    <source>
        <dbReference type="ARBA" id="ARBA00069124"/>
    </source>
</evidence>
<feature type="active site" description="Nucleophile" evidence="5">
    <location>
        <position position="210"/>
    </location>
</feature>
<dbReference type="InterPro" id="IPR000246">
    <property type="entry name" value="Peptidase_T2"/>
</dbReference>
<dbReference type="Proteomes" id="UP000198620">
    <property type="component" value="Unassembled WGS sequence"/>
</dbReference>
<dbReference type="PANTHER" id="PTHR10188">
    <property type="entry name" value="L-ASPARAGINASE"/>
    <property type="match status" value="1"/>
</dbReference>
<dbReference type="AlphaFoldDB" id="A0A1H7QXZ6"/>
<reference evidence="9 10" key="1">
    <citation type="submission" date="2016-10" db="EMBL/GenBank/DDBJ databases">
        <authorList>
            <person name="de Groot N.N."/>
        </authorList>
    </citation>
    <scope>NUCLEOTIDE SEQUENCE [LARGE SCALE GENOMIC DNA]</scope>
    <source>
        <strain evidence="9 10">Nv1</strain>
    </source>
</reference>
<dbReference type="GO" id="GO:0008233">
    <property type="term" value="F:peptidase activity"/>
    <property type="evidence" value="ECO:0007669"/>
    <property type="project" value="UniProtKB-KW"/>
</dbReference>
<dbReference type="EMBL" id="FOBH01000014">
    <property type="protein sequence ID" value="SEL52870.1"/>
    <property type="molecule type" value="Genomic_DNA"/>
</dbReference>
<evidence type="ECO:0000256" key="5">
    <source>
        <dbReference type="PIRSR" id="PIRSR600246-1"/>
    </source>
</evidence>
<keyword evidence="1" id="KW-0645">Protease</keyword>
<evidence type="ECO:0000256" key="1">
    <source>
        <dbReference type="ARBA" id="ARBA00022670"/>
    </source>
</evidence>
<dbReference type="CDD" id="cd04701">
    <property type="entry name" value="Asparaginase_2"/>
    <property type="match status" value="1"/>
</dbReference>
<proteinExistence type="predicted"/>
<keyword evidence="10" id="KW-1185">Reference proteome</keyword>